<comment type="caution">
    <text evidence="3">The sequence shown here is derived from an EMBL/GenBank/DDBJ whole genome shotgun (WGS) entry which is preliminary data.</text>
</comment>
<keyword evidence="4" id="KW-1185">Reference proteome</keyword>
<name>A0A8T1X1X9_9STRA</name>
<organism evidence="3 4">
    <name type="scientific">Phytophthora boehmeriae</name>
    <dbReference type="NCBI Taxonomy" id="109152"/>
    <lineage>
        <taxon>Eukaryota</taxon>
        <taxon>Sar</taxon>
        <taxon>Stramenopiles</taxon>
        <taxon>Oomycota</taxon>
        <taxon>Peronosporomycetes</taxon>
        <taxon>Peronosporales</taxon>
        <taxon>Peronosporaceae</taxon>
        <taxon>Phytophthora</taxon>
    </lineage>
</organism>
<gene>
    <name evidence="3" type="primary">NT4_1</name>
    <name evidence="3" type="ORF">PHYBOEH_007581</name>
</gene>
<reference evidence="3" key="1">
    <citation type="submission" date="2021-02" db="EMBL/GenBank/DDBJ databases">
        <authorList>
            <person name="Palmer J.M."/>
        </authorList>
    </citation>
    <scope>NUCLEOTIDE SEQUENCE</scope>
    <source>
        <strain evidence="3">SCRP23</strain>
    </source>
</reference>
<sequence length="136" mass="14708">MIWVPTLAQFLVFFVSLAVYPDFACAAARNLQPPYADVVHTITESWYCSPGIVGSYNYGDFFGCVFPGTAAYKVLNSEWCLGLSIVRLAFIPLLLMGVAGTLIYSFGYDNMGAIAYNIVINLIIGLSNGYAEPGGP</sequence>
<dbReference type="AlphaFoldDB" id="A0A8T1X1X9"/>
<dbReference type="Proteomes" id="UP000693981">
    <property type="component" value="Unassembled WGS sequence"/>
</dbReference>
<feature type="transmembrane region" description="Helical" evidence="1">
    <location>
        <begin position="113"/>
        <end position="131"/>
    </location>
</feature>
<keyword evidence="2" id="KW-0732">Signal</keyword>
<keyword evidence="1" id="KW-0472">Membrane</keyword>
<evidence type="ECO:0000313" key="3">
    <source>
        <dbReference type="EMBL" id="KAG7399895.1"/>
    </source>
</evidence>
<feature type="signal peptide" evidence="2">
    <location>
        <begin position="1"/>
        <end position="26"/>
    </location>
</feature>
<protein>
    <submittedName>
        <fullName evidence="3">Solute carrier 29 (Nucleoside transporters), member</fullName>
    </submittedName>
</protein>
<keyword evidence="1" id="KW-1133">Transmembrane helix</keyword>
<dbReference type="OrthoDB" id="1856718at2759"/>
<feature type="chain" id="PRO_5035877186" evidence="2">
    <location>
        <begin position="27"/>
        <end position="136"/>
    </location>
</feature>
<keyword evidence="1" id="KW-0812">Transmembrane</keyword>
<proteinExistence type="predicted"/>
<evidence type="ECO:0000313" key="4">
    <source>
        <dbReference type="Proteomes" id="UP000693981"/>
    </source>
</evidence>
<dbReference type="EMBL" id="JAGDFL010000042">
    <property type="protein sequence ID" value="KAG7399895.1"/>
    <property type="molecule type" value="Genomic_DNA"/>
</dbReference>
<feature type="transmembrane region" description="Helical" evidence="1">
    <location>
        <begin position="85"/>
        <end position="106"/>
    </location>
</feature>
<evidence type="ECO:0000256" key="1">
    <source>
        <dbReference type="SAM" id="Phobius"/>
    </source>
</evidence>
<accession>A0A8T1X1X9</accession>
<evidence type="ECO:0000256" key="2">
    <source>
        <dbReference type="SAM" id="SignalP"/>
    </source>
</evidence>